<protein>
    <recommendedName>
        <fullName evidence="4">Lipoprotein</fullName>
    </recommendedName>
</protein>
<dbReference type="RefSeq" id="WP_309548732.1">
    <property type="nucleotide sequence ID" value="NZ_CP133762.1"/>
</dbReference>
<feature type="signal peptide" evidence="1">
    <location>
        <begin position="1"/>
        <end position="23"/>
    </location>
</feature>
<keyword evidence="3" id="KW-1185">Reference proteome</keyword>
<keyword evidence="1" id="KW-0732">Signal</keyword>
<evidence type="ECO:0000313" key="2">
    <source>
        <dbReference type="EMBL" id="WMX45961.1"/>
    </source>
</evidence>
<evidence type="ECO:0008006" key="4">
    <source>
        <dbReference type="Google" id="ProtNLM"/>
    </source>
</evidence>
<organism evidence="2 3">
    <name type="scientific">Streptomyces roseicoloratus</name>
    <dbReference type="NCBI Taxonomy" id="2508722"/>
    <lineage>
        <taxon>Bacteria</taxon>
        <taxon>Bacillati</taxon>
        <taxon>Actinomycetota</taxon>
        <taxon>Actinomycetes</taxon>
        <taxon>Kitasatosporales</taxon>
        <taxon>Streptomycetaceae</taxon>
        <taxon>Streptomyces</taxon>
    </lineage>
</organism>
<dbReference type="Proteomes" id="UP001250858">
    <property type="component" value="Chromosome"/>
</dbReference>
<gene>
    <name evidence="2" type="ORF">RGF97_15440</name>
</gene>
<dbReference type="PROSITE" id="PS51257">
    <property type="entry name" value="PROKAR_LIPOPROTEIN"/>
    <property type="match status" value="1"/>
</dbReference>
<proteinExistence type="predicted"/>
<name>A0ABY9RWS4_9ACTN</name>
<dbReference type="EMBL" id="CP133762">
    <property type="protein sequence ID" value="WMX45961.1"/>
    <property type="molecule type" value="Genomic_DNA"/>
</dbReference>
<feature type="chain" id="PRO_5045269427" description="Lipoprotein" evidence="1">
    <location>
        <begin position="24"/>
        <end position="189"/>
    </location>
</feature>
<evidence type="ECO:0000313" key="3">
    <source>
        <dbReference type="Proteomes" id="UP001250858"/>
    </source>
</evidence>
<accession>A0ABY9RWS4</accession>
<sequence>MRRLSAAVVGVFALLLSSCSAGGSEYEYAIPEKICRINVSSSDVKSLLPPGKAVKENLRETPGESQSCGVIVDKRVDLAVSFSRQTGEVDIAREAADDYEELTRVSLGGAVSSAAVAEDGAVAWMACNPKPNQPQYETPASKAGRYTHLVLEIHAGDESYRPGHTDERRARIEKFLRAYVQELAKVWCE</sequence>
<reference evidence="2 3" key="1">
    <citation type="submission" date="2023-09" db="EMBL/GenBank/DDBJ databases">
        <title>Complete genome of Streptomyces roseicoloratus T14.</title>
        <authorList>
            <person name="Bashizi T."/>
            <person name="Kim M.-J."/>
            <person name="Lee G."/>
            <person name="Tagele S.B."/>
            <person name="Shin J.-H."/>
        </authorList>
    </citation>
    <scope>NUCLEOTIDE SEQUENCE [LARGE SCALE GENOMIC DNA]</scope>
    <source>
        <strain evidence="2 3">T14</strain>
    </source>
</reference>
<evidence type="ECO:0000256" key="1">
    <source>
        <dbReference type="SAM" id="SignalP"/>
    </source>
</evidence>